<name>A0A1V3NG16_9GAMM</name>
<dbReference type="Proteomes" id="UP000189462">
    <property type="component" value="Unassembled WGS sequence"/>
</dbReference>
<keyword evidence="6" id="KW-1133">Transmembrane helix</keyword>
<keyword evidence="6" id="KW-0812">Transmembrane</keyword>
<evidence type="ECO:0000256" key="3">
    <source>
        <dbReference type="ARBA" id="ARBA00022630"/>
    </source>
</evidence>
<dbReference type="InterPro" id="IPR010209">
    <property type="entry name" value="Ion_transpt_RnfG/RsxG"/>
</dbReference>
<evidence type="ECO:0000256" key="4">
    <source>
        <dbReference type="ARBA" id="ARBA00022643"/>
    </source>
</evidence>
<dbReference type="OrthoDB" id="9784165at2"/>
<dbReference type="InterPro" id="IPR007329">
    <property type="entry name" value="FMN-bd"/>
</dbReference>
<comment type="subcellular location">
    <subcellularLocation>
        <location evidence="6">Cell inner membrane</location>
        <topology evidence="6">Single-pass membrane protein</topology>
    </subcellularLocation>
</comment>
<dbReference type="GO" id="GO:0022900">
    <property type="term" value="P:electron transport chain"/>
    <property type="evidence" value="ECO:0007669"/>
    <property type="project" value="UniProtKB-UniRule"/>
</dbReference>
<gene>
    <name evidence="6" type="primary">rnfG</name>
    <name evidence="8" type="ORF">B1C78_09645</name>
</gene>
<dbReference type="EC" id="7.-.-.-" evidence="6"/>
<dbReference type="Pfam" id="PF04205">
    <property type="entry name" value="FMN_bind"/>
    <property type="match status" value="1"/>
</dbReference>
<keyword evidence="9" id="KW-1185">Reference proteome</keyword>
<comment type="subunit">
    <text evidence="6">The complex is composed of six subunits: RnfA, RnfB, RnfC, RnfD, RnfE and RnfG.</text>
</comment>
<dbReference type="PIRSF" id="PIRSF006091">
    <property type="entry name" value="E_trnsport_RnfG"/>
    <property type="match status" value="1"/>
</dbReference>
<dbReference type="HAMAP" id="MF_00479">
    <property type="entry name" value="RsxG_RnfG"/>
    <property type="match status" value="1"/>
</dbReference>
<proteinExistence type="inferred from homology"/>
<keyword evidence="5 6" id="KW-0249">Electron transport</keyword>
<feature type="modified residue" description="FMN phosphoryl threonine" evidence="6">
    <location>
        <position position="174"/>
    </location>
</feature>
<keyword evidence="6" id="KW-0997">Cell inner membrane</keyword>
<protein>
    <recommendedName>
        <fullName evidence="6">Ion-translocating oxidoreductase complex subunit G</fullName>
        <ecNumber evidence="6">7.-.-.-</ecNumber>
    </recommendedName>
    <alternativeName>
        <fullName evidence="6">Rnf electron transport complex subunit G</fullName>
    </alternativeName>
</protein>
<dbReference type="GO" id="GO:0010181">
    <property type="term" value="F:FMN binding"/>
    <property type="evidence" value="ECO:0007669"/>
    <property type="project" value="InterPro"/>
</dbReference>
<keyword evidence="3 6" id="KW-0285">Flavoprotein</keyword>
<sequence length="212" mass="23167">MLRNILISGLLLATFGVVGTGLVAFVFDGTAERIAANEEAMMLQSLHEILQDTPYDNEILEDAINLSDELLGGSGLRAYRAWLEDEPQAVVFSVVAPGGYSGPIRMLVGIDAAGEVTGVRVVAHRETPGLGDDIEVQRSDWILDFNGRSLANLAYEAWAVRRDGGVFDQFTGATITARAVVTAVRDALVYFESHRDDVFAREPREEEEQPLE</sequence>
<dbReference type="NCBIfam" id="TIGR01947">
    <property type="entry name" value="rnfG"/>
    <property type="match status" value="1"/>
</dbReference>
<comment type="caution">
    <text evidence="8">The sequence shown here is derived from an EMBL/GenBank/DDBJ whole genome shotgun (WGS) entry which is preliminary data.</text>
</comment>
<dbReference type="PANTHER" id="PTHR36118">
    <property type="entry name" value="ION-TRANSLOCATING OXIDOREDUCTASE COMPLEX SUBUNIT G"/>
    <property type="match status" value="1"/>
</dbReference>
<evidence type="ECO:0000256" key="1">
    <source>
        <dbReference type="ARBA" id="ARBA00022448"/>
    </source>
</evidence>
<accession>A0A1V3NG16</accession>
<dbReference type="AlphaFoldDB" id="A0A1V3NG16"/>
<keyword evidence="6" id="KW-1278">Translocase</keyword>
<evidence type="ECO:0000256" key="6">
    <source>
        <dbReference type="HAMAP-Rule" id="MF_00479"/>
    </source>
</evidence>
<dbReference type="GO" id="GO:0009055">
    <property type="term" value="F:electron transfer activity"/>
    <property type="evidence" value="ECO:0007669"/>
    <property type="project" value="InterPro"/>
</dbReference>
<dbReference type="RefSeq" id="WP_077278943.1">
    <property type="nucleotide sequence ID" value="NZ_MVBK01000053.1"/>
</dbReference>
<dbReference type="NCBIfam" id="NF002519">
    <property type="entry name" value="PRK01908.1"/>
    <property type="match status" value="1"/>
</dbReference>
<keyword evidence="1 6" id="KW-0813">Transport</keyword>
<feature type="domain" description="FMN-binding" evidence="7">
    <location>
        <begin position="99"/>
        <end position="191"/>
    </location>
</feature>
<dbReference type="GO" id="GO:0005886">
    <property type="term" value="C:plasma membrane"/>
    <property type="evidence" value="ECO:0007669"/>
    <property type="project" value="UniProtKB-SubCell"/>
</dbReference>
<comment type="cofactor">
    <cofactor evidence="6">
        <name>FMN</name>
        <dbReference type="ChEBI" id="CHEBI:58210"/>
    </cofactor>
</comment>
<evidence type="ECO:0000313" key="8">
    <source>
        <dbReference type="EMBL" id="OOG23990.1"/>
    </source>
</evidence>
<keyword evidence="2 6" id="KW-0597">Phosphoprotein</keyword>
<keyword evidence="6" id="KW-1003">Cell membrane</keyword>
<dbReference type="EMBL" id="MVBK01000053">
    <property type="protein sequence ID" value="OOG23990.1"/>
    <property type="molecule type" value="Genomic_DNA"/>
</dbReference>
<keyword evidence="6" id="KW-0472">Membrane</keyword>
<evidence type="ECO:0000313" key="9">
    <source>
        <dbReference type="Proteomes" id="UP000189462"/>
    </source>
</evidence>
<evidence type="ECO:0000259" key="7">
    <source>
        <dbReference type="SMART" id="SM00900"/>
    </source>
</evidence>
<reference evidence="8 9" key="1">
    <citation type="submission" date="2017-02" db="EMBL/GenBank/DDBJ databases">
        <title>Genomic diversity within the haloalkaliphilic genus Thioalkalivibrio.</title>
        <authorList>
            <person name="Ahn A.-C."/>
            <person name="Meier-Kolthoff J."/>
            <person name="Overmars L."/>
            <person name="Richter M."/>
            <person name="Woyke T."/>
            <person name="Sorokin D.Y."/>
            <person name="Muyzer G."/>
        </authorList>
    </citation>
    <scope>NUCLEOTIDE SEQUENCE [LARGE SCALE GENOMIC DNA]</scope>
    <source>
        <strain evidence="8 9">ALJD</strain>
    </source>
</reference>
<organism evidence="8 9">
    <name type="scientific">Thioalkalivibrio denitrificans</name>
    <dbReference type="NCBI Taxonomy" id="108003"/>
    <lineage>
        <taxon>Bacteria</taxon>
        <taxon>Pseudomonadati</taxon>
        <taxon>Pseudomonadota</taxon>
        <taxon>Gammaproteobacteria</taxon>
        <taxon>Chromatiales</taxon>
        <taxon>Ectothiorhodospiraceae</taxon>
        <taxon>Thioalkalivibrio</taxon>
    </lineage>
</organism>
<evidence type="ECO:0000256" key="5">
    <source>
        <dbReference type="ARBA" id="ARBA00022982"/>
    </source>
</evidence>
<keyword evidence="4 6" id="KW-0288">FMN</keyword>
<comment type="function">
    <text evidence="6">Part of a membrane-bound complex that couples electron transfer with translocation of ions across the membrane.</text>
</comment>
<evidence type="ECO:0000256" key="2">
    <source>
        <dbReference type="ARBA" id="ARBA00022553"/>
    </source>
</evidence>
<dbReference type="STRING" id="108003.B1C78_09645"/>
<dbReference type="SMART" id="SM00900">
    <property type="entry name" value="FMN_bind"/>
    <property type="match status" value="1"/>
</dbReference>
<comment type="similarity">
    <text evidence="6">Belongs to the RnfG family.</text>
</comment>
<dbReference type="PANTHER" id="PTHR36118:SF1">
    <property type="entry name" value="ION-TRANSLOCATING OXIDOREDUCTASE COMPLEX SUBUNIT G"/>
    <property type="match status" value="1"/>
</dbReference>